<comment type="caution">
    <text evidence="2">The sequence shown here is derived from an EMBL/GenBank/DDBJ whole genome shotgun (WGS) entry which is preliminary data.</text>
</comment>
<dbReference type="RefSeq" id="WP_176273987.1">
    <property type="nucleotide sequence ID" value="NZ_JABWTA010000001.1"/>
</dbReference>
<comment type="similarity">
    <text evidence="1">Belongs to the UPF0386 family.</text>
</comment>
<keyword evidence="3" id="KW-1185">Reference proteome</keyword>
<evidence type="ECO:0000256" key="1">
    <source>
        <dbReference type="HAMAP-Rule" id="MF_00827"/>
    </source>
</evidence>
<dbReference type="Proteomes" id="UP000546031">
    <property type="component" value="Unassembled WGS sequence"/>
</dbReference>
<dbReference type="EMBL" id="JABWTA010000001">
    <property type="protein sequence ID" value="NVE95795.1"/>
    <property type="molecule type" value="Genomic_DNA"/>
</dbReference>
<dbReference type="Pfam" id="PF09857">
    <property type="entry name" value="YjhX_toxin"/>
    <property type="match status" value="1"/>
</dbReference>
<sequence length="85" mass="9846">MNISKYEQRVLHALAQGGRIEFVRDSHGKVEIVDCFSRDGFRLADCTLPVFNRLKRRRLIRSRSGGAYRITREGLEAVRAQLDNR</sequence>
<name>A0A850HE85_9SPHN</name>
<accession>A0A850HE85</accession>
<dbReference type="HAMAP" id="MF_00827">
    <property type="entry name" value="UPF0386"/>
    <property type="match status" value="1"/>
</dbReference>
<evidence type="ECO:0000313" key="2">
    <source>
        <dbReference type="EMBL" id="NVE95795.1"/>
    </source>
</evidence>
<dbReference type="NCBIfam" id="NF010240">
    <property type="entry name" value="PRK13687.1"/>
    <property type="match status" value="1"/>
</dbReference>
<protein>
    <recommendedName>
        <fullName evidence="1">UPF0386 protein HUO12_12880</fullName>
    </recommendedName>
</protein>
<gene>
    <name evidence="2" type="ORF">HUO12_12880</name>
</gene>
<reference evidence="2 3" key="1">
    <citation type="submission" date="2020-06" db="EMBL/GenBank/DDBJ databases">
        <title>Altererythrobacter lutimaris sp. nov., a marine bacterium isolated from a tidal flat.</title>
        <authorList>
            <person name="Kim D."/>
            <person name="Yoo Y."/>
            <person name="Kim J.-J."/>
        </authorList>
    </citation>
    <scope>NUCLEOTIDE SEQUENCE [LARGE SCALE GENOMIC DNA]</scope>
    <source>
        <strain evidence="2 3">JGD-16</strain>
    </source>
</reference>
<organism evidence="2 3">
    <name type="scientific">Altererythrobacter lutimaris</name>
    <dbReference type="NCBI Taxonomy" id="2743979"/>
    <lineage>
        <taxon>Bacteria</taxon>
        <taxon>Pseudomonadati</taxon>
        <taxon>Pseudomonadota</taxon>
        <taxon>Alphaproteobacteria</taxon>
        <taxon>Sphingomonadales</taxon>
        <taxon>Erythrobacteraceae</taxon>
        <taxon>Altererythrobacter</taxon>
    </lineage>
</organism>
<proteinExistence type="inferred from homology"/>
<dbReference type="AlphaFoldDB" id="A0A850HE85"/>
<dbReference type="InterPro" id="IPR018654">
    <property type="entry name" value="YjhX_toxin"/>
</dbReference>
<evidence type="ECO:0000313" key="3">
    <source>
        <dbReference type="Proteomes" id="UP000546031"/>
    </source>
</evidence>